<proteinExistence type="predicted"/>
<feature type="domain" description="DUF7918" evidence="2">
    <location>
        <begin position="9"/>
        <end position="249"/>
    </location>
</feature>
<evidence type="ECO:0000256" key="1">
    <source>
        <dbReference type="SAM" id="MobiDB-lite"/>
    </source>
</evidence>
<comment type="caution">
    <text evidence="3">The sequence shown here is derived from an EMBL/GenBank/DDBJ whole genome shotgun (WGS) entry which is preliminary data.</text>
</comment>
<feature type="region of interest" description="Disordered" evidence="1">
    <location>
        <begin position="278"/>
        <end position="343"/>
    </location>
</feature>
<dbReference type="OrthoDB" id="3364132at2759"/>
<protein>
    <recommendedName>
        <fullName evidence="2">DUF7918 domain-containing protein</fullName>
    </recommendedName>
</protein>
<keyword evidence="4" id="KW-1185">Reference proteome</keyword>
<dbReference type="EMBL" id="VCHE01000003">
    <property type="protein sequence ID" value="KAB2580676.1"/>
    <property type="molecule type" value="Genomic_DNA"/>
</dbReference>
<name>A0A5N5DRT8_9PEZI</name>
<evidence type="ECO:0000313" key="4">
    <source>
        <dbReference type="Proteomes" id="UP000325902"/>
    </source>
</evidence>
<dbReference type="PANTHER" id="PTHR36223">
    <property type="entry name" value="BETA-LACTAMASE-TYPE TRANSPEPTIDASE FOLD DOMAIN CONTAINING PROTEIN"/>
    <property type="match status" value="1"/>
</dbReference>
<sequence length="343" mass="39227">MAILPDIPGLKVEVKVNREPLEEFRNEDEPDTSNTVTRYVEATSGANFTVQITYDEALDPKYKDWDISSALFLDGQRADKCTTRREKWRHDGQSTVTFTGVRGFENGKYCLRKMAFSQVNIGTSDCFLVKFRIDDNDQIPSSTAQVEAFRSLGEIEVTFRRSKVLPESYPSSKRMSNYQNFNIMDSIPEKKLKGRAISHQVDLGEAQPLEYHGTSWSTSTKIDDKPFATFVFRYRSRNALKAECIISRTVSPEPLEDRPVEALTADEARELVRRLRDRRRSSQTLQPEVKQEVKQESDQNKRLSDVNIIDLGSDDSEIEITDVRPKKRQRTSGPPEVIDLSSD</sequence>
<dbReference type="Pfam" id="PF25534">
    <property type="entry name" value="DUF7918"/>
    <property type="match status" value="1"/>
</dbReference>
<dbReference type="InterPro" id="IPR057678">
    <property type="entry name" value="DUF7918"/>
</dbReference>
<evidence type="ECO:0000259" key="2">
    <source>
        <dbReference type="Pfam" id="PF25534"/>
    </source>
</evidence>
<dbReference type="Proteomes" id="UP000325902">
    <property type="component" value="Unassembled WGS sequence"/>
</dbReference>
<dbReference type="AlphaFoldDB" id="A0A5N5DRT8"/>
<gene>
    <name evidence="3" type="ORF">DBV05_g740</name>
</gene>
<organism evidence="3 4">
    <name type="scientific">Lasiodiplodia theobromae</name>
    <dbReference type="NCBI Taxonomy" id="45133"/>
    <lineage>
        <taxon>Eukaryota</taxon>
        <taxon>Fungi</taxon>
        <taxon>Dikarya</taxon>
        <taxon>Ascomycota</taxon>
        <taxon>Pezizomycotina</taxon>
        <taxon>Dothideomycetes</taxon>
        <taxon>Dothideomycetes incertae sedis</taxon>
        <taxon>Botryosphaeriales</taxon>
        <taxon>Botryosphaeriaceae</taxon>
        <taxon>Lasiodiplodia</taxon>
    </lineage>
</organism>
<feature type="compositionally biased region" description="Basic and acidic residues" evidence="1">
    <location>
        <begin position="289"/>
        <end position="304"/>
    </location>
</feature>
<evidence type="ECO:0000313" key="3">
    <source>
        <dbReference type="EMBL" id="KAB2580676.1"/>
    </source>
</evidence>
<accession>A0A5N5DRT8</accession>
<reference evidence="3 4" key="1">
    <citation type="journal article" date="2019" name="Sci. Rep.">
        <title>A multi-omics analysis of the grapevine pathogen Lasiodiplodia theobromae reveals that temperature affects the expression of virulence- and pathogenicity-related genes.</title>
        <authorList>
            <person name="Felix C."/>
            <person name="Meneses R."/>
            <person name="Goncalves M.F.M."/>
            <person name="Tilleman L."/>
            <person name="Duarte A.S."/>
            <person name="Jorrin-Novo J.V."/>
            <person name="Van de Peer Y."/>
            <person name="Deforce D."/>
            <person name="Van Nieuwerburgh F."/>
            <person name="Esteves A.C."/>
            <person name="Alves A."/>
        </authorList>
    </citation>
    <scope>NUCLEOTIDE SEQUENCE [LARGE SCALE GENOMIC DNA]</scope>
    <source>
        <strain evidence="3 4">LA-SOL3</strain>
    </source>
</reference>
<dbReference type="PANTHER" id="PTHR36223:SF1">
    <property type="entry name" value="TRANSCRIPTION ELONGATION FACTOR EAF N-TERMINAL DOMAIN-CONTAINING PROTEIN"/>
    <property type="match status" value="1"/>
</dbReference>